<comment type="caution">
    <text evidence="1">The sequence shown here is derived from an EMBL/GenBank/DDBJ whole genome shotgun (WGS) entry which is preliminary data.</text>
</comment>
<dbReference type="InterPro" id="IPR043746">
    <property type="entry name" value="DUF5691"/>
</dbReference>
<gene>
    <name evidence="1" type="ORF">GCM10008955_39130</name>
</gene>
<evidence type="ECO:0000313" key="2">
    <source>
        <dbReference type="Proteomes" id="UP000647587"/>
    </source>
</evidence>
<evidence type="ECO:0000313" key="1">
    <source>
        <dbReference type="EMBL" id="GGK41515.1"/>
    </source>
</evidence>
<dbReference type="Proteomes" id="UP000647587">
    <property type="component" value="Unassembled WGS sequence"/>
</dbReference>
<dbReference type="EMBL" id="BMPP01000027">
    <property type="protein sequence ID" value="GGK41515.1"/>
    <property type="molecule type" value="Genomic_DNA"/>
</dbReference>
<organism evidence="1 2">
    <name type="scientific">Deinococcus malanensis</name>
    <dbReference type="NCBI Taxonomy" id="1706855"/>
    <lineage>
        <taxon>Bacteria</taxon>
        <taxon>Thermotogati</taxon>
        <taxon>Deinococcota</taxon>
        <taxon>Deinococci</taxon>
        <taxon>Deinococcales</taxon>
        <taxon>Deinococcaceae</taxon>
        <taxon>Deinococcus</taxon>
    </lineage>
</organism>
<protein>
    <submittedName>
        <fullName evidence="1">Uncharacterized protein</fullName>
    </submittedName>
</protein>
<accession>A0ABQ2F2H3</accession>
<proteinExistence type="predicted"/>
<name>A0ABQ2F2H3_9DEIO</name>
<sequence length="496" mass="53504">MNDFHALLACALVGTSRAALPVHEDPPLADLLNALAGTPEQVLLSRASLAASVRQAGRAPDRAAAALPVAAPQEPQPEAPPCAARHLPLVLGTPLLPEWLQLCAAAGWHVPPDSLPELLDLARHDTSLREQLRPVLGERGVWLCAFNPDWRFFSGGEAASGPEPEAWEEASETGREGMFRSWRARDPQAARELLRLHFAAERVGTRRRLLLALLDTLGPEDAVLEPLLEEALNDRSTEVAHLAREVVRSWPGSALNLRYAARAQAVLPDGLGVRLAAGEDVALPLPPTPDPDLKRDGLLDPDRRDGHTGVSLLRVLVGAAHPQALLDMLDLSPAQLVALAAQVDALDALAARTVVTRHASCAQALLPHFPREAGLLRLGPVAALYAQLRQVLATRQADEAQHLLEVLPSPWPADLSRDVVQTLRDRLDNMTSYSAWDASWQRLHALTSLRADPTTPSPEPLSDAALEFAHRALGQLLGTLSLRAQMHADFQQGATS</sequence>
<reference evidence="2" key="1">
    <citation type="journal article" date="2019" name="Int. J. Syst. Evol. Microbiol.">
        <title>The Global Catalogue of Microorganisms (GCM) 10K type strain sequencing project: providing services to taxonomists for standard genome sequencing and annotation.</title>
        <authorList>
            <consortium name="The Broad Institute Genomics Platform"/>
            <consortium name="The Broad Institute Genome Sequencing Center for Infectious Disease"/>
            <person name="Wu L."/>
            <person name="Ma J."/>
        </authorList>
    </citation>
    <scope>NUCLEOTIDE SEQUENCE [LARGE SCALE GENOMIC DNA]</scope>
    <source>
        <strain evidence="2">JCM 30331</strain>
    </source>
</reference>
<dbReference type="RefSeq" id="WP_189011803.1">
    <property type="nucleotide sequence ID" value="NZ_BMPP01000027.1"/>
</dbReference>
<dbReference type="Pfam" id="PF18944">
    <property type="entry name" value="DUF5691"/>
    <property type="match status" value="1"/>
</dbReference>
<keyword evidence="2" id="KW-1185">Reference proteome</keyword>